<dbReference type="PANTHER" id="PTHR12526:SF510">
    <property type="entry name" value="D-INOSITOL 3-PHOSPHATE GLYCOSYLTRANSFERASE"/>
    <property type="match status" value="1"/>
</dbReference>
<comment type="caution">
    <text evidence="4">The sequence shown here is derived from an EMBL/GenBank/DDBJ whole genome shotgun (WGS) entry which is preliminary data.</text>
</comment>
<name>A0ABU0DKP5_9HYPH</name>
<dbReference type="Gene3D" id="3.40.50.2000">
    <property type="entry name" value="Glycogen Phosphorylase B"/>
    <property type="match status" value="2"/>
</dbReference>
<dbReference type="Proteomes" id="UP001238467">
    <property type="component" value="Unassembled WGS sequence"/>
</dbReference>
<gene>
    <name evidence="4" type="ORF">J2S76_003442</name>
</gene>
<sequence length="401" mass="42799">MPTVDSSFAPGNPRILVLLSHYLPGFRAGGPLRSIAHLVDHLADEFDFHILTSDRDLGDGAAYAGVEADRWVPVGRAQVRHLPPARQGPLALARLIRQTPHDLLYLNSFFSPRFSIAPLVARRLGLIPARPTVLAPRGEFSAGALALKAAKKRAYLRASRAAGLLTDLCWQASTSFEAADIRAAMGPDVAVAVACDLSEPNLGAPPGHLPRAPGQKLRVVFLSRVSPKKNLDFALAVLSTVRCGVDFVIYGPLEDADYARSCRALAESLPSHVTVRWAGPVHPDEVPAVFAANDLFFFPTRGENFGHVIAESLAAGTPVLLSDTTPWRGLAAAGVGDDLPLDAPAAFAVRIEAMAGEPAEAALARRARAAAFARRRQREDDNVADSRTLFLSALASRAVMA</sequence>
<evidence type="ECO:0000256" key="1">
    <source>
        <dbReference type="ARBA" id="ARBA00022676"/>
    </source>
</evidence>
<dbReference type="SUPFAM" id="SSF53756">
    <property type="entry name" value="UDP-Glycosyltransferase/glycogen phosphorylase"/>
    <property type="match status" value="1"/>
</dbReference>
<accession>A0ABU0DKP5</accession>
<protein>
    <submittedName>
        <fullName evidence="4">Glycosyltransferase involved in cell wall biosynthesis</fullName>
    </submittedName>
</protein>
<organism evidence="4 5">
    <name type="scientific">Ancylobacter vacuolatus</name>
    <dbReference type="NCBI Taxonomy" id="223389"/>
    <lineage>
        <taxon>Bacteria</taxon>
        <taxon>Pseudomonadati</taxon>
        <taxon>Pseudomonadota</taxon>
        <taxon>Alphaproteobacteria</taxon>
        <taxon>Hyphomicrobiales</taxon>
        <taxon>Xanthobacteraceae</taxon>
        <taxon>Ancylobacter</taxon>
    </lineage>
</organism>
<evidence type="ECO:0000313" key="4">
    <source>
        <dbReference type="EMBL" id="MDQ0349008.1"/>
    </source>
</evidence>
<dbReference type="PANTHER" id="PTHR12526">
    <property type="entry name" value="GLYCOSYLTRANSFERASE"/>
    <property type="match status" value="1"/>
</dbReference>
<proteinExistence type="predicted"/>
<keyword evidence="2" id="KW-0808">Transferase</keyword>
<dbReference type="InterPro" id="IPR001296">
    <property type="entry name" value="Glyco_trans_1"/>
</dbReference>
<evidence type="ECO:0000313" key="5">
    <source>
        <dbReference type="Proteomes" id="UP001238467"/>
    </source>
</evidence>
<reference evidence="4 5" key="1">
    <citation type="submission" date="2023-07" db="EMBL/GenBank/DDBJ databases">
        <title>Genomic Encyclopedia of Type Strains, Phase IV (KMG-IV): sequencing the most valuable type-strain genomes for metagenomic binning, comparative biology and taxonomic classification.</title>
        <authorList>
            <person name="Goeker M."/>
        </authorList>
    </citation>
    <scope>NUCLEOTIDE SEQUENCE [LARGE SCALE GENOMIC DNA]</scope>
    <source>
        <strain evidence="4 5">DSM 1277</strain>
    </source>
</reference>
<dbReference type="RefSeq" id="WP_307062311.1">
    <property type="nucleotide sequence ID" value="NZ_JAUSUH010000008.1"/>
</dbReference>
<evidence type="ECO:0000256" key="2">
    <source>
        <dbReference type="ARBA" id="ARBA00022679"/>
    </source>
</evidence>
<evidence type="ECO:0000259" key="3">
    <source>
        <dbReference type="Pfam" id="PF00534"/>
    </source>
</evidence>
<feature type="domain" description="Glycosyl transferase family 1" evidence="3">
    <location>
        <begin position="213"/>
        <end position="334"/>
    </location>
</feature>
<dbReference type="Pfam" id="PF00534">
    <property type="entry name" value="Glycos_transf_1"/>
    <property type="match status" value="1"/>
</dbReference>
<keyword evidence="1" id="KW-0328">Glycosyltransferase</keyword>
<keyword evidence="5" id="KW-1185">Reference proteome</keyword>
<dbReference type="EMBL" id="JAUSUH010000008">
    <property type="protein sequence ID" value="MDQ0349008.1"/>
    <property type="molecule type" value="Genomic_DNA"/>
</dbReference>